<dbReference type="Gene3D" id="3.30.1120.90">
    <property type="entry name" value="Nucleosome assembly protein"/>
    <property type="match status" value="1"/>
</dbReference>
<dbReference type="GO" id="GO:0006334">
    <property type="term" value="P:nucleosome assembly"/>
    <property type="evidence" value="ECO:0007669"/>
    <property type="project" value="InterPro"/>
</dbReference>
<organism evidence="3">
    <name type="scientific">Triatoma infestans</name>
    <name type="common">Assassin bug</name>
    <dbReference type="NCBI Taxonomy" id="30076"/>
    <lineage>
        <taxon>Eukaryota</taxon>
        <taxon>Metazoa</taxon>
        <taxon>Ecdysozoa</taxon>
        <taxon>Arthropoda</taxon>
        <taxon>Hexapoda</taxon>
        <taxon>Insecta</taxon>
        <taxon>Pterygota</taxon>
        <taxon>Neoptera</taxon>
        <taxon>Paraneoptera</taxon>
        <taxon>Hemiptera</taxon>
        <taxon>Heteroptera</taxon>
        <taxon>Panheteroptera</taxon>
        <taxon>Cimicomorpha</taxon>
        <taxon>Reduviidae</taxon>
        <taxon>Triatominae</taxon>
        <taxon>Triatoma</taxon>
    </lineage>
</organism>
<dbReference type="AlphaFoldDB" id="A0A161MHD5"/>
<accession>A0A161MHD5</accession>
<reference evidence="3" key="1">
    <citation type="submission" date="2016-04" db="EMBL/GenBank/DDBJ databases">
        <authorList>
            <person name="Calderon-Fernandez G.M.Sr."/>
        </authorList>
    </citation>
    <scope>NUCLEOTIDE SEQUENCE</scope>
    <source>
        <strain evidence="3">Int1</strain>
        <tissue evidence="3">Integument</tissue>
    </source>
</reference>
<dbReference type="Pfam" id="PF00956">
    <property type="entry name" value="NAP"/>
    <property type="match status" value="1"/>
</dbReference>
<name>A0A161MHD5_TRIIF</name>
<protein>
    <submittedName>
        <fullName evidence="3">Nucleosome assembly protein 1-like protein 1 isoform x2</fullName>
    </submittedName>
</protein>
<reference evidence="3" key="2">
    <citation type="journal article" date="2017" name="J. Med. Entomol.">
        <title>Transcriptome Analysis of the Triatoma infestans (Hemiptera: Reduviidae) Integument.</title>
        <authorList>
            <person name="Calderon-Fernandez G.M."/>
            <person name="Moriconi D.E."/>
            <person name="Dulbecco A.B."/>
            <person name="Juarez M.P."/>
        </authorList>
    </citation>
    <scope>NUCLEOTIDE SEQUENCE</scope>
    <source>
        <strain evidence="3">Int1</strain>
        <tissue evidence="3">Integument</tissue>
    </source>
</reference>
<evidence type="ECO:0000256" key="1">
    <source>
        <dbReference type="ARBA" id="ARBA00009947"/>
    </source>
</evidence>
<dbReference type="InterPro" id="IPR037231">
    <property type="entry name" value="NAP-like_sf"/>
</dbReference>
<dbReference type="SUPFAM" id="SSF143113">
    <property type="entry name" value="NAP-like"/>
    <property type="match status" value="1"/>
</dbReference>
<dbReference type="GO" id="GO:0005634">
    <property type="term" value="C:nucleus"/>
    <property type="evidence" value="ECO:0007669"/>
    <property type="project" value="InterPro"/>
</dbReference>
<comment type="similarity">
    <text evidence="1 2">Belongs to the nucleosome assembly protein (NAP) family.</text>
</comment>
<dbReference type="InterPro" id="IPR002164">
    <property type="entry name" value="NAP_family"/>
</dbReference>
<proteinExistence type="inferred from homology"/>
<dbReference type="EMBL" id="GEMB01002419">
    <property type="protein sequence ID" value="JAS00766.1"/>
    <property type="molecule type" value="Transcribed_RNA"/>
</dbReference>
<evidence type="ECO:0000256" key="2">
    <source>
        <dbReference type="RuleBase" id="RU003876"/>
    </source>
</evidence>
<evidence type="ECO:0000313" key="3">
    <source>
        <dbReference type="EMBL" id="JAS00766.1"/>
    </source>
</evidence>
<sequence length="284" mass="33524">MRVIWKTLKGIPDFWFTVLNNIPIFWSMIQRHDCDPLKYLTNISSVITTHPEPGFTLQFHFAPNQYFTNEILTKQYKLEFSKKNNDPFNVYVPGMIYCIGCDINWKSQDLTVTIKKNKIIKRASFFNFFDPPKCTSEPNLEPYFSSYILTDYYLGSYLKESVIPKAILYYLGEAVLRENFGFEEDSAQKVDEDLTKNWLTTYRRQSIYNTQYEQDFQLWKNSEKLLAESLAKQNLEKAKDFEDSKVNLTNLFLLGVEAKEDQSKYFKSKFTEKLLADLVFSKKK</sequence>
<dbReference type="PANTHER" id="PTHR11875">
    <property type="entry name" value="TESTIS-SPECIFIC Y-ENCODED PROTEIN"/>
    <property type="match status" value="1"/>
</dbReference>